<dbReference type="Proteomes" id="UP000714625">
    <property type="component" value="Unassembled WGS sequence"/>
</dbReference>
<comment type="similarity">
    <text evidence="2 5">Belongs to the pseudouridine synthase TruB family. Type 1 subfamily.</text>
</comment>
<dbReference type="FunFam" id="2.30.130.10:FF:000004">
    <property type="entry name" value="tRNA pseudouridine synthase B"/>
    <property type="match status" value="1"/>
</dbReference>
<dbReference type="Gene3D" id="3.30.2350.10">
    <property type="entry name" value="Pseudouridine synthase"/>
    <property type="match status" value="1"/>
</dbReference>
<dbReference type="EC" id="5.4.99.25" evidence="5"/>
<dbReference type="CDD" id="cd02573">
    <property type="entry name" value="PseudoU_synth_EcTruB"/>
    <property type="match status" value="1"/>
</dbReference>
<dbReference type="Pfam" id="PF01509">
    <property type="entry name" value="TruB_N"/>
    <property type="match status" value="1"/>
</dbReference>
<dbReference type="CDD" id="cd21152">
    <property type="entry name" value="PUA_TruB_bacterial"/>
    <property type="match status" value="1"/>
</dbReference>
<feature type="domain" description="tRNA pseudouridine synthase II TruB subfamily 1 C-terminal" evidence="7">
    <location>
        <begin position="251"/>
        <end position="308"/>
    </location>
</feature>
<evidence type="ECO:0000313" key="9">
    <source>
        <dbReference type="EMBL" id="EGQ9134310.1"/>
    </source>
</evidence>
<dbReference type="InterPro" id="IPR015240">
    <property type="entry name" value="tRNA_sdUridine_synth_fam1_C"/>
</dbReference>
<dbReference type="SUPFAM" id="SSF88697">
    <property type="entry name" value="PUA domain-like"/>
    <property type="match status" value="1"/>
</dbReference>
<dbReference type="GO" id="GO:1990481">
    <property type="term" value="P:mRNA pseudouridine synthesis"/>
    <property type="evidence" value="ECO:0007669"/>
    <property type="project" value="TreeGrafter"/>
</dbReference>
<name>A0A7Y4B2E0_VIBAL</name>
<proteinExistence type="inferred from homology"/>
<evidence type="ECO:0000256" key="5">
    <source>
        <dbReference type="HAMAP-Rule" id="MF_01080"/>
    </source>
</evidence>
<reference evidence="10 11" key="1">
    <citation type="submission" date="2019-09" db="EMBL/GenBank/DDBJ databases">
        <title>Draft genome sequencing and comparative genomics of hatchery-associated Vibrios.</title>
        <authorList>
            <person name="Kehlet-Delgado H."/>
            <person name="Mueller R.S."/>
        </authorList>
    </citation>
    <scope>NUCLEOTIDE SEQUENCE [LARGE SCALE GENOMIC DNA]</scope>
    <source>
        <strain evidence="10 11">081416A</strain>
    </source>
</reference>
<evidence type="ECO:0000256" key="2">
    <source>
        <dbReference type="ARBA" id="ARBA00005642"/>
    </source>
</evidence>
<dbReference type="EMBL" id="VTYF01000005">
    <property type="protein sequence ID" value="NOI09394.1"/>
    <property type="molecule type" value="Genomic_DNA"/>
</dbReference>
<comment type="caution">
    <text evidence="10">The sequence shown here is derived from an EMBL/GenBank/DDBJ whole genome shotgun (WGS) entry which is preliminary data.</text>
</comment>
<dbReference type="InterPro" id="IPR015947">
    <property type="entry name" value="PUA-like_sf"/>
</dbReference>
<dbReference type="GO" id="GO:0003723">
    <property type="term" value="F:RNA binding"/>
    <property type="evidence" value="ECO:0007669"/>
    <property type="project" value="InterPro"/>
</dbReference>
<comment type="catalytic activity">
    <reaction evidence="1 5">
        <text>uridine(55) in tRNA = pseudouridine(55) in tRNA</text>
        <dbReference type="Rhea" id="RHEA:42532"/>
        <dbReference type="Rhea" id="RHEA-COMP:10101"/>
        <dbReference type="Rhea" id="RHEA-COMP:10102"/>
        <dbReference type="ChEBI" id="CHEBI:65314"/>
        <dbReference type="ChEBI" id="CHEBI:65315"/>
        <dbReference type="EC" id="5.4.99.25"/>
    </reaction>
</comment>
<dbReference type="InterPro" id="IPR002501">
    <property type="entry name" value="PsdUridine_synth_N"/>
</dbReference>
<dbReference type="Gene3D" id="2.30.130.10">
    <property type="entry name" value="PUA domain"/>
    <property type="match status" value="1"/>
</dbReference>
<dbReference type="EMBL" id="AAXMUW010000005">
    <property type="protein sequence ID" value="EGQ9134310.1"/>
    <property type="molecule type" value="Genomic_DNA"/>
</dbReference>
<feature type="active site" description="Nucleophile" evidence="5">
    <location>
        <position position="47"/>
    </location>
</feature>
<feature type="domain" description="tRNA pseudouridylate synthase B C-terminal" evidence="8">
    <location>
        <begin position="180"/>
        <end position="247"/>
    </location>
</feature>
<evidence type="ECO:0000259" key="8">
    <source>
        <dbReference type="Pfam" id="PF16198"/>
    </source>
</evidence>
<protein>
    <recommendedName>
        <fullName evidence="5">tRNA pseudouridine synthase B</fullName>
        <ecNumber evidence="5">5.4.99.25</ecNumber>
    </recommendedName>
    <alternativeName>
        <fullName evidence="5">tRNA pseudouridine(55) synthase</fullName>
        <shortName evidence="5">Psi55 synthase</shortName>
    </alternativeName>
    <alternativeName>
        <fullName evidence="5">tRNA pseudouridylate synthase</fullName>
    </alternativeName>
    <alternativeName>
        <fullName evidence="5">tRNA-uridine isomerase</fullName>
    </alternativeName>
</protein>
<evidence type="ECO:0000256" key="1">
    <source>
        <dbReference type="ARBA" id="ARBA00000385"/>
    </source>
</evidence>
<reference evidence="9" key="2">
    <citation type="submission" date="2019-11" db="EMBL/GenBank/DDBJ databases">
        <authorList>
            <consortium name="PulseNet: The National Subtyping Network for Foodborne Disease Surveillance"/>
            <person name="Tarr C.L."/>
            <person name="Trees E."/>
            <person name="Katz L.S."/>
            <person name="Carleton-Romer H.A."/>
            <person name="Stroika S."/>
            <person name="Kucerova Z."/>
            <person name="Roache K.F."/>
            <person name="Sabol A.L."/>
            <person name="Besser J."/>
            <person name="Gerner-Smidt P."/>
        </authorList>
    </citation>
    <scope>NUCLEOTIDE SEQUENCE</scope>
    <source>
        <strain evidence="9">PNUSAV001129</strain>
    </source>
</reference>
<evidence type="ECO:0000259" key="7">
    <source>
        <dbReference type="Pfam" id="PF09157"/>
    </source>
</evidence>
<dbReference type="InterPro" id="IPR014780">
    <property type="entry name" value="tRNA_psdUridine_synth_TruB"/>
</dbReference>
<evidence type="ECO:0000256" key="3">
    <source>
        <dbReference type="ARBA" id="ARBA00022694"/>
    </source>
</evidence>
<dbReference type="InterPro" id="IPR036974">
    <property type="entry name" value="PUA_sf"/>
</dbReference>
<evidence type="ECO:0000313" key="10">
    <source>
        <dbReference type="EMBL" id="NOI09394.1"/>
    </source>
</evidence>
<organism evidence="10 11">
    <name type="scientific">Vibrio alginolyticus</name>
    <dbReference type="NCBI Taxonomy" id="663"/>
    <lineage>
        <taxon>Bacteria</taxon>
        <taxon>Pseudomonadati</taxon>
        <taxon>Pseudomonadota</taxon>
        <taxon>Gammaproteobacteria</taxon>
        <taxon>Vibrionales</taxon>
        <taxon>Vibrionaceae</taxon>
        <taxon>Vibrio</taxon>
    </lineage>
</organism>
<dbReference type="RefSeq" id="WP_005380088.1">
    <property type="nucleotide sequence ID" value="NZ_BTGI01000004.1"/>
</dbReference>
<dbReference type="InterPro" id="IPR020103">
    <property type="entry name" value="PsdUridine_synth_cat_dom_sf"/>
</dbReference>
<dbReference type="FunFam" id="3.30.2350.10:FF:000003">
    <property type="entry name" value="tRNA pseudouridine synthase B"/>
    <property type="match status" value="1"/>
</dbReference>
<dbReference type="PANTHER" id="PTHR13767">
    <property type="entry name" value="TRNA-PSEUDOURIDINE SYNTHASE"/>
    <property type="match status" value="1"/>
</dbReference>
<dbReference type="PANTHER" id="PTHR13767:SF2">
    <property type="entry name" value="PSEUDOURIDYLATE SYNTHASE TRUB1"/>
    <property type="match status" value="1"/>
</dbReference>
<keyword evidence="3 5" id="KW-0819">tRNA processing</keyword>
<evidence type="ECO:0000256" key="4">
    <source>
        <dbReference type="ARBA" id="ARBA00023235"/>
    </source>
</evidence>
<dbReference type="Pfam" id="PF16198">
    <property type="entry name" value="TruB_C_2"/>
    <property type="match status" value="1"/>
</dbReference>
<dbReference type="Pfam" id="PF09157">
    <property type="entry name" value="TruB-C_2"/>
    <property type="match status" value="1"/>
</dbReference>
<dbReference type="SUPFAM" id="SSF55120">
    <property type="entry name" value="Pseudouridine synthase"/>
    <property type="match status" value="1"/>
</dbReference>
<comment type="function">
    <text evidence="5">Responsible for synthesis of pseudouridine from uracil-55 in the psi GC loop of transfer RNAs.</text>
</comment>
<keyword evidence="4 5" id="KW-0413">Isomerase</keyword>
<gene>
    <name evidence="5 10" type="primary">truB</name>
    <name evidence="10" type="ORF">F0254_11015</name>
    <name evidence="9" type="ORF">GHY86_03945</name>
</gene>
<evidence type="ECO:0000259" key="6">
    <source>
        <dbReference type="Pfam" id="PF01509"/>
    </source>
</evidence>
<dbReference type="GO" id="GO:0160148">
    <property type="term" value="F:tRNA pseudouridine(55) synthase activity"/>
    <property type="evidence" value="ECO:0007669"/>
    <property type="project" value="UniProtKB-EC"/>
</dbReference>
<sequence>MARRRKGRPINGVILLDKPTGISSNDALQKVKRIYFAEKAGHTGALDPLATGMLPICLGEATKFSQFLLDSDKRYRVIAKLGERTNTSDSDGEVVETRPVDVTLDKLEACIDQFRGESDQVPSMFSALKYQGKPLYEYARKGIEVPRESRKITVYEIVLHRFEGDEVEMEVHCSKGTYIRTIVDDLGEMLGCGAHVTMLRRTGVAKYPYENMVTLEQLNELLEQAHREERAPRELLDPLLLPMDTAVEDLPEVNLVPELANMVQHGQPVQVFGAPTEGSLRLTMGEERLFIGVGEMNEDGKIAPKRLVVFRDDVASK</sequence>
<dbReference type="HAMAP" id="MF_01080">
    <property type="entry name" value="TruB_bact"/>
    <property type="match status" value="1"/>
</dbReference>
<dbReference type="AlphaFoldDB" id="A0A7Y4B2E0"/>
<dbReference type="NCBIfam" id="TIGR00431">
    <property type="entry name" value="TruB"/>
    <property type="match status" value="1"/>
</dbReference>
<dbReference type="GO" id="GO:0031119">
    <property type="term" value="P:tRNA pseudouridine synthesis"/>
    <property type="evidence" value="ECO:0007669"/>
    <property type="project" value="UniProtKB-UniRule"/>
</dbReference>
<dbReference type="InterPro" id="IPR032819">
    <property type="entry name" value="TruB_C"/>
</dbReference>
<evidence type="ECO:0000313" key="11">
    <source>
        <dbReference type="Proteomes" id="UP000532247"/>
    </source>
</evidence>
<dbReference type="Proteomes" id="UP000532247">
    <property type="component" value="Unassembled WGS sequence"/>
</dbReference>
<feature type="domain" description="Pseudouridine synthase II N-terminal" evidence="6">
    <location>
        <begin position="32"/>
        <end position="179"/>
    </location>
</feature>
<accession>A0A7Y4B2E0</accession>